<dbReference type="FunFam" id="3.40.1640.10:FF:000001">
    <property type="entry name" value="D-glutamate cyclase, mitochondrial"/>
    <property type="match status" value="1"/>
</dbReference>
<gene>
    <name evidence="4" type="ORF">AWC38_SpisGene17067</name>
</gene>
<dbReference type="GO" id="GO:0006536">
    <property type="term" value="P:glutamate metabolic process"/>
    <property type="evidence" value="ECO:0007669"/>
    <property type="project" value="TreeGrafter"/>
</dbReference>
<evidence type="ECO:0000313" key="5">
    <source>
        <dbReference type="Proteomes" id="UP000225706"/>
    </source>
</evidence>
<comment type="caution">
    <text evidence="4">The sequence shown here is derived from an EMBL/GenBank/DDBJ whole genome shotgun (WGS) entry which is preliminary data.</text>
</comment>
<dbReference type="FunFam" id="3.30.2040.10:FF:000001">
    <property type="entry name" value="D-glutamate cyclase, mitochondrial"/>
    <property type="match status" value="1"/>
</dbReference>
<dbReference type="Gene3D" id="3.40.1640.10">
    <property type="entry name" value="PSTPO5379-like"/>
    <property type="match status" value="1"/>
</dbReference>
<proteinExistence type="inferred from homology"/>
<dbReference type="AlphaFoldDB" id="A0A2B4RQD8"/>
<dbReference type="PANTHER" id="PTHR32022">
    <property type="entry name" value="D-GLUTAMATE CYCLASE, MITOCHONDRIAL"/>
    <property type="match status" value="1"/>
</dbReference>
<dbReference type="STRING" id="50429.A0A2B4RQD8"/>
<accession>A0A2B4RQD8</accession>
<evidence type="ECO:0000259" key="3">
    <source>
        <dbReference type="Pfam" id="PF14336"/>
    </source>
</evidence>
<reference evidence="5" key="1">
    <citation type="journal article" date="2017" name="bioRxiv">
        <title>Comparative analysis of the genomes of Stylophora pistillata and Acropora digitifera provides evidence for extensive differences between species of corals.</title>
        <authorList>
            <person name="Voolstra C.R."/>
            <person name="Li Y."/>
            <person name="Liew Y.J."/>
            <person name="Baumgarten S."/>
            <person name="Zoccola D."/>
            <person name="Flot J.-F."/>
            <person name="Tambutte S."/>
            <person name="Allemand D."/>
            <person name="Aranda M."/>
        </authorList>
    </citation>
    <scope>NUCLEOTIDE SEQUENCE [LARGE SCALE GENOMIC DNA]</scope>
</reference>
<dbReference type="Proteomes" id="UP000225706">
    <property type="component" value="Unassembled WGS sequence"/>
</dbReference>
<evidence type="ECO:0000256" key="1">
    <source>
        <dbReference type="ARBA" id="ARBA00007896"/>
    </source>
</evidence>
<dbReference type="Gene3D" id="3.30.2040.10">
    <property type="entry name" value="PSTPO5379-like domain"/>
    <property type="match status" value="1"/>
</dbReference>
<dbReference type="OrthoDB" id="10262538at2759"/>
<dbReference type="Pfam" id="PF07286">
    <property type="entry name" value="D-Glu_cyclase"/>
    <property type="match status" value="1"/>
</dbReference>
<dbReference type="PANTHER" id="PTHR32022:SF10">
    <property type="entry name" value="D-GLUTAMATE CYCLASE, MITOCHONDRIAL"/>
    <property type="match status" value="1"/>
</dbReference>
<evidence type="ECO:0000313" key="4">
    <source>
        <dbReference type="EMBL" id="PFX18557.1"/>
    </source>
</evidence>
<dbReference type="SUPFAM" id="SSF160920">
    <property type="entry name" value="PSTPO5379-like"/>
    <property type="match status" value="1"/>
</dbReference>
<keyword evidence="5" id="KW-1185">Reference proteome</keyword>
<protein>
    <recommendedName>
        <fullName evidence="3">D-glutamate cyclase-like C-terminal domain-containing protein</fullName>
    </recommendedName>
</protein>
<keyword evidence="2" id="KW-0456">Lyase</keyword>
<sequence>MPALEENENVTSWPASKARHQFRTNPYYEGKSTSGFCMRHVQTNLAILPAALADEFERFCNLNKAPCPLMYKSRPGELSAGYLAQNSDVRTDLPMYWVSEKGNVTKKIRELTSYPLDDYVSFYLGCSFSFEDALMKAGIELQHVVQKRNVSMFTTNIPCLSVGPFHCPMVVSMRPIPRELVEKAVIVTAVYDAVHGAPVHIGDPSVIGIDDVNVVNFGDSSDVGDLIPVFWACGVTSSVSVRSAKLPLSFSHQPGSMFICDTTLEEYFRVNKPEHGDEQPKLITLAEQPFLASVCSETAFKKVEKLNKLLGGQSGFEGDVYDSDFLKIVGRLSHAPSVVIGILHEEIIPSSELTTADGLQGVITLVKALQAVKKKITIITEHNSQVIHDCVTANASQGISEKDVHIVTMEDSKDVKDRLSTGNVNHKLDTVIALQMTTQASNNDSGSKRTFRVGLVDKLLEEVCSFQNGIVSVKITTNRQEASPIGDCSSVFSHVMVINSMWTAALGLSAALYVLNNCPIHSRYLRHGIGKREVFEVGQFFVSNTEQNKMRHQILDCIEGS</sequence>
<dbReference type="GO" id="GO:0047820">
    <property type="term" value="F:D-glutamate cyclase activity"/>
    <property type="evidence" value="ECO:0007669"/>
    <property type="project" value="TreeGrafter"/>
</dbReference>
<comment type="similarity">
    <text evidence="1">Belongs to the D-glutamate cyclase family.</text>
</comment>
<feature type="domain" description="D-glutamate cyclase-like C-terminal" evidence="3">
    <location>
        <begin position="312"/>
        <end position="448"/>
    </location>
</feature>
<dbReference type="InterPro" id="IPR038021">
    <property type="entry name" value="Putative_hydro-lyase"/>
</dbReference>
<dbReference type="InterPro" id="IPR025504">
    <property type="entry name" value="GLUCM_C"/>
</dbReference>
<dbReference type="EMBL" id="LSMT01000404">
    <property type="protein sequence ID" value="PFX18557.1"/>
    <property type="molecule type" value="Genomic_DNA"/>
</dbReference>
<evidence type="ECO:0000256" key="2">
    <source>
        <dbReference type="ARBA" id="ARBA00023239"/>
    </source>
</evidence>
<name>A0A2B4RQD8_STYPI</name>
<organism evidence="4 5">
    <name type="scientific">Stylophora pistillata</name>
    <name type="common">Smooth cauliflower coral</name>
    <dbReference type="NCBI Taxonomy" id="50429"/>
    <lineage>
        <taxon>Eukaryota</taxon>
        <taxon>Metazoa</taxon>
        <taxon>Cnidaria</taxon>
        <taxon>Anthozoa</taxon>
        <taxon>Hexacorallia</taxon>
        <taxon>Scleractinia</taxon>
        <taxon>Astrocoeniina</taxon>
        <taxon>Pocilloporidae</taxon>
        <taxon>Stylophora</taxon>
    </lineage>
</organism>
<dbReference type="Pfam" id="PF14336">
    <property type="entry name" value="GLUCM-like_C"/>
    <property type="match status" value="1"/>
</dbReference>
<dbReference type="InterPro" id="IPR009906">
    <property type="entry name" value="D-Glu_cyclase"/>
</dbReference>